<proteinExistence type="predicted"/>
<dbReference type="KEGG" id="ctai:NCTC12078_02710"/>
<dbReference type="EMBL" id="LR215974">
    <property type="protein sequence ID" value="VFB04674.1"/>
    <property type="molecule type" value="Genomic_DNA"/>
</dbReference>
<dbReference type="AlphaFoldDB" id="A0A4V6YTJ1"/>
<evidence type="ECO:0000313" key="2">
    <source>
        <dbReference type="Proteomes" id="UP000290013"/>
    </source>
</evidence>
<protein>
    <submittedName>
        <fullName evidence="1">Uncharacterized protein</fullName>
    </submittedName>
</protein>
<organism evidence="1 2">
    <name type="scientific">Chryseobacterium taihuense</name>
    <dbReference type="NCBI Taxonomy" id="1141221"/>
    <lineage>
        <taxon>Bacteria</taxon>
        <taxon>Pseudomonadati</taxon>
        <taxon>Bacteroidota</taxon>
        <taxon>Flavobacteriia</taxon>
        <taxon>Flavobacteriales</taxon>
        <taxon>Weeksellaceae</taxon>
        <taxon>Chryseobacterium group</taxon>
        <taxon>Chryseobacterium</taxon>
    </lineage>
</organism>
<name>A0A4V6YTJ1_9FLAO</name>
<reference evidence="1 2" key="1">
    <citation type="submission" date="2019-02" db="EMBL/GenBank/DDBJ databases">
        <authorList>
            <consortium name="Pathogen Informatics"/>
        </authorList>
    </citation>
    <scope>NUCLEOTIDE SEQUENCE [LARGE SCALE GENOMIC DNA]</scope>
    <source>
        <strain evidence="1 2">3012STDY6944375</strain>
    </source>
</reference>
<dbReference type="RefSeq" id="WP_130914867.1">
    <property type="nucleotide sequence ID" value="NZ_LR215974.1"/>
</dbReference>
<gene>
    <name evidence="1" type="ORF">NCTC12078_02710</name>
</gene>
<accession>A0A4V6YTJ1</accession>
<dbReference type="Proteomes" id="UP000290013">
    <property type="component" value="Chromosome"/>
</dbReference>
<evidence type="ECO:0000313" key="1">
    <source>
        <dbReference type="EMBL" id="VFB04674.1"/>
    </source>
</evidence>
<sequence>MQLNISDIYNLNKKQEDLDFIDIIVNDDNLLFIDPRLIDISNNMYATELKINIQFFWGEVLKNIRSKDIKALYKTLSGLSEPNETKLGFAISKKKGNSISKKIKPKLIEAIQRNKAVQTGILSDFADAELFIEDIGPDRISDITTKIIKSELVKFTQEQCNSLGIPMEKVRQKDFFNRTTLKWEHKDVELPTYAGKPIIFVPKDMVRLKGASNSNLACFYRFAIRNFIVNDKDLIQDISPSGKDGVLQLKDVKAHYPLSKESLSNWMIKHGKMLVDFKSDRLKKILRPLTDEQISEIVYNIEKV</sequence>